<gene>
    <name evidence="2" type="ORF">ABT39_MTgene1353</name>
</gene>
<feature type="chain" id="PRO_5007172427" evidence="1">
    <location>
        <begin position="18"/>
        <end position="85"/>
    </location>
</feature>
<proteinExistence type="predicted"/>
<evidence type="ECO:0000313" key="2">
    <source>
        <dbReference type="EMBL" id="KUM46673.1"/>
    </source>
</evidence>
<protein>
    <submittedName>
        <fullName evidence="2">Uncharacterized protein</fullName>
    </submittedName>
</protein>
<comment type="caution">
    <text evidence="2">The sequence shown here is derived from an EMBL/GenBank/DDBJ whole genome shotgun (WGS) entry which is preliminary data.</text>
</comment>
<dbReference type="AlphaFoldDB" id="A0A124GMT2"/>
<keyword evidence="1" id="KW-0732">Signal</keyword>
<feature type="signal peptide" evidence="1">
    <location>
        <begin position="1"/>
        <end position="17"/>
    </location>
</feature>
<dbReference type="EMBL" id="LKAM01000010">
    <property type="protein sequence ID" value="KUM46673.1"/>
    <property type="molecule type" value="Genomic_DNA"/>
</dbReference>
<keyword evidence="2" id="KW-0496">Mitochondrion</keyword>
<reference evidence="2" key="1">
    <citation type="journal article" date="2015" name="Genome Biol. Evol.">
        <title>Organellar Genomes of White Spruce (Picea glauca): Assembly and Annotation.</title>
        <authorList>
            <person name="Jackman S.D."/>
            <person name="Warren R.L."/>
            <person name="Gibb E.A."/>
            <person name="Vandervalk B.P."/>
            <person name="Mohamadi H."/>
            <person name="Chu J."/>
            <person name="Raymond A."/>
            <person name="Pleasance S."/>
            <person name="Coope R."/>
            <person name="Wildung M.R."/>
            <person name="Ritland C.E."/>
            <person name="Bousquet J."/>
            <person name="Jones S.J."/>
            <person name="Bohlmann J."/>
            <person name="Birol I."/>
        </authorList>
    </citation>
    <scope>NUCLEOTIDE SEQUENCE [LARGE SCALE GENOMIC DNA]</scope>
    <source>
        <tissue evidence="2">Flushing bud</tissue>
    </source>
</reference>
<name>A0A124GMT2_PICGL</name>
<evidence type="ECO:0000256" key="1">
    <source>
        <dbReference type="SAM" id="SignalP"/>
    </source>
</evidence>
<accession>A0A124GMT2</accession>
<sequence>MGELLVLLNFDVLSASAHEECVLSSPSMNIKYDLKKGKKGYDWAGDIYDWKSTVGYVFNLGLGPVTWACKSNLSFLFLRPRQSIE</sequence>
<organism evidence="2">
    <name type="scientific">Picea glauca</name>
    <name type="common">White spruce</name>
    <name type="synonym">Pinus glauca</name>
    <dbReference type="NCBI Taxonomy" id="3330"/>
    <lineage>
        <taxon>Eukaryota</taxon>
        <taxon>Viridiplantae</taxon>
        <taxon>Streptophyta</taxon>
        <taxon>Embryophyta</taxon>
        <taxon>Tracheophyta</taxon>
        <taxon>Spermatophyta</taxon>
        <taxon>Pinopsida</taxon>
        <taxon>Pinidae</taxon>
        <taxon>Conifers I</taxon>
        <taxon>Pinales</taxon>
        <taxon>Pinaceae</taxon>
        <taxon>Picea</taxon>
    </lineage>
</organism>
<geneLocation type="mitochondrion" evidence="2"/>